<dbReference type="EMBL" id="VWRR01000001">
    <property type="protein sequence ID" value="KAF6005381.1"/>
    <property type="molecule type" value="Genomic_DNA"/>
</dbReference>
<feature type="compositionally biased region" description="Polar residues" evidence="1">
    <location>
        <begin position="61"/>
        <end position="71"/>
    </location>
</feature>
<accession>A0A7J7ISP4</accession>
<evidence type="ECO:0000313" key="2">
    <source>
        <dbReference type="EMBL" id="KAF6005381.1"/>
    </source>
</evidence>
<gene>
    <name evidence="2" type="ORF">F1559_004827</name>
</gene>
<sequence>MSARVSFFSNLLELVRDWQKTIEPERSLAEFVARIEALPVRVVSDYVEAIASDSADELGSATGQAPQSESRALSAEASFEFDDHAIGATRSTSSSPSSKRSGHQQLLEQAPVGKQRRQRLRRASGFLHASSSSTSAERRASAEQAQEVPSDRRTRLASESDQEADQIDAILDEIARRGRRTIAGTNRERTRTYPASSDTEDNSGDPTDHVFA</sequence>
<evidence type="ECO:0000256" key="1">
    <source>
        <dbReference type="SAM" id="MobiDB-lite"/>
    </source>
</evidence>
<feature type="region of interest" description="Disordered" evidence="1">
    <location>
        <begin position="56"/>
        <end position="212"/>
    </location>
</feature>
<dbReference type="AlphaFoldDB" id="A0A7J7ISP4"/>
<keyword evidence="3" id="KW-1185">Reference proteome</keyword>
<dbReference type="OrthoDB" id="10666169at2759"/>
<organism evidence="2 3">
    <name type="scientific">Cyanidiococcus yangmingshanensis</name>
    <dbReference type="NCBI Taxonomy" id="2690220"/>
    <lineage>
        <taxon>Eukaryota</taxon>
        <taxon>Rhodophyta</taxon>
        <taxon>Bangiophyceae</taxon>
        <taxon>Cyanidiales</taxon>
        <taxon>Cyanidiaceae</taxon>
        <taxon>Cyanidiococcus</taxon>
    </lineage>
</organism>
<proteinExistence type="predicted"/>
<name>A0A7J7ISP4_9RHOD</name>
<protein>
    <submittedName>
        <fullName evidence="2">Uncharacterized protein</fullName>
    </submittedName>
</protein>
<feature type="compositionally biased region" description="Low complexity" evidence="1">
    <location>
        <begin position="89"/>
        <end position="99"/>
    </location>
</feature>
<reference evidence="2 3" key="1">
    <citation type="journal article" date="2020" name="J. Phycol.">
        <title>Comparative genome analysis reveals Cyanidiococcus gen. nov., a new extremophilic red algal genus sister to Cyanidioschyzon (Cyanidioschyzonaceae, Rhodophyta).</title>
        <authorList>
            <person name="Liu S.-L."/>
            <person name="Chiang Y.-R."/>
            <person name="Yoon H.S."/>
            <person name="Fu H.-Y."/>
        </authorList>
    </citation>
    <scope>NUCLEOTIDE SEQUENCE [LARGE SCALE GENOMIC DNA]</scope>
    <source>
        <strain evidence="2 3">THAL066</strain>
    </source>
</reference>
<comment type="caution">
    <text evidence="2">The sequence shown here is derived from an EMBL/GenBank/DDBJ whole genome shotgun (WGS) entry which is preliminary data.</text>
</comment>
<feature type="compositionally biased region" description="Basic and acidic residues" evidence="1">
    <location>
        <begin position="149"/>
        <end position="158"/>
    </location>
</feature>
<dbReference type="Proteomes" id="UP000530660">
    <property type="component" value="Unassembled WGS sequence"/>
</dbReference>
<evidence type="ECO:0000313" key="3">
    <source>
        <dbReference type="Proteomes" id="UP000530660"/>
    </source>
</evidence>